<evidence type="ECO:0000313" key="4">
    <source>
        <dbReference type="Proteomes" id="UP001059380"/>
    </source>
</evidence>
<feature type="region of interest" description="Disordered" evidence="1">
    <location>
        <begin position="409"/>
        <end position="459"/>
    </location>
</feature>
<feature type="domain" description="ORC1/DEAH AAA+ ATPase" evidence="2">
    <location>
        <begin position="135"/>
        <end position="274"/>
    </location>
</feature>
<feature type="compositionally biased region" description="Low complexity" evidence="1">
    <location>
        <begin position="420"/>
        <end position="430"/>
    </location>
</feature>
<sequence>MTSNKRANIPPRRTGNPFIDRLPSLLAEDVFSKRFRQVPFYEEEMRQASNEARLEYLLDILTYTCPLTRHYDLYLSIWQMLRHGYLMRDPTDPDFWPRWRVKMLALREDLSQWNMPKLRRKRPRPFVASPFDASLFGLSGNGKSTSEGRILRMFPQVIEHPRFNIRQLVWAEMETSTQSSTKDMLISAMAAVDDALGTSYALRFGKGEEYHLLFHVINIFHVNAVGLLVSDELQNLTNLKSRGADAILGFLLRLTNESKTPMMAMGTYEAEKMMKTLRMKRRWWRAGTPEWKPLDRQSEYMVFLAGLWPLQYTRDVTVRSPELEDRLYEESQGIPDYVVRLYILAQKYLIVRNDGGKRSETITPTLLSQIAREYLGPAHAVLQALRARDTELLKSLDDVELPPISQLITHRENSSTAAGSPKKPSSPTETSDSDEPTRRARPHTARNTSRNHNSVSPSACELLTTVGDGIGKPDVAHDRLRSAGVVKSGVEFWE</sequence>
<reference evidence="3" key="1">
    <citation type="submission" date="2021-04" db="EMBL/GenBank/DDBJ databases">
        <title>Phylogenetic analysis of Acidobacteriaceae.</title>
        <authorList>
            <person name="Qiu L."/>
            <person name="Zhang Q."/>
        </authorList>
    </citation>
    <scope>NUCLEOTIDE SEQUENCE</scope>
    <source>
        <strain evidence="3">DSM 25168</strain>
    </source>
</reference>
<dbReference type="InterPro" id="IPR049945">
    <property type="entry name" value="AAA_22"/>
</dbReference>
<dbReference type="KEGG" id="orp:MOP44_04205"/>
<gene>
    <name evidence="3" type="ORF">MOP44_04205</name>
</gene>
<keyword evidence="4" id="KW-1185">Reference proteome</keyword>
<dbReference type="Pfam" id="PF13401">
    <property type="entry name" value="AAA_22"/>
    <property type="match status" value="1"/>
</dbReference>
<proteinExistence type="predicted"/>
<evidence type="ECO:0000259" key="2">
    <source>
        <dbReference type="Pfam" id="PF13401"/>
    </source>
</evidence>
<evidence type="ECO:0000256" key="1">
    <source>
        <dbReference type="SAM" id="MobiDB-lite"/>
    </source>
</evidence>
<protein>
    <submittedName>
        <fullName evidence="3">TniB family NTP-binding protein</fullName>
    </submittedName>
</protein>
<evidence type="ECO:0000313" key="3">
    <source>
        <dbReference type="EMBL" id="UWZ85150.1"/>
    </source>
</evidence>
<dbReference type="Proteomes" id="UP001059380">
    <property type="component" value="Chromosome"/>
</dbReference>
<accession>A0A9J7BW85</accession>
<name>A0A9J7BW85_9BACT</name>
<dbReference type="RefSeq" id="WP_260794664.1">
    <property type="nucleotide sequence ID" value="NZ_CP093313.1"/>
</dbReference>
<dbReference type="EMBL" id="CP093313">
    <property type="protein sequence ID" value="UWZ85150.1"/>
    <property type="molecule type" value="Genomic_DNA"/>
</dbReference>
<organism evidence="3 4">
    <name type="scientific">Occallatibacter riparius</name>
    <dbReference type="NCBI Taxonomy" id="1002689"/>
    <lineage>
        <taxon>Bacteria</taxon>
        <taxon>Pseudomonadati</taxon>
        <taxon>Acidobacteriota</taxon>
        <taxon>Terriglobia</taxon>
        <taxon>Terriglobales</taxon>
        <taxon>Acidobacteriaceae</taxon>
        <taxon>Occallatibacter</taxon>
    </lineage>
</organism>
<dbReference type="AlphaFoldDB" id="A0A9J7BW85"/>
<feature type="compositionally biased region" description="Polar residues" evidence="1">
    <location>
        <begin position="445"/>
        <end position="457"/>
    </location>
</feature>